<keyword evidence="1" id="KW-1133">Transmembrane helix</keyword>
<evidence type="ECO:0000256" key="1">
    <source>
        <dbReference type="SAM" id="Phobius"/>
    </source>
</evidence>
<comment type="caution">
    <text evidence="2">The sequence shown here is derived from an EMBL/GenBank/DDBJ whole genome shotgun (WGS) entry which is preliminary data.</text>
</comment>
<dbReference type="Pfam" id="PF14089">
    <property type="entry name" value="KbaA"/>
    <property type="match status" value="1"/>
</dbReference>
<proteinExistence type="predicted"/>
<gene>
    <name evidence="2" type="ORF">E0485_24970</name>
</gene>
<sequence length="219" mass="24679">MSWLFGNQVATIILYFSFWGRSNMTLKKWFYLSWTSFAFGIAATLILGLIMFFTNPNYQNSGLGEVGFNLITLTIAGATASVLSQMGFFGYLILKWIAISVFRSKVIWDYLQFILSIVAIGDLIYLRYVNYGVGSGIGNYIVLPLFILVVAIAVSYYKMKLTNRSAFIPTFFVMTAVTILEAVPIFRENNIDSLVVVLIPLMICNAWQLLILHKVIGNK</sequence>
<evidence type="ECO:0000313" key="2">
    <source>
        <dbReference type="EMBL" id="TCZ67590.1"/>
    </source>
</evidence>
<dbReference type="Proteomes" id="UP000295418">
    <property type="component" value="Unassembled WGS sequence"/>
</dbReference>
<name>A0A4R4DVM5_9BACL</name>
<reference evidence="2 3" key="1">
    <citation type="submission" date="2019-03" db="EMBL/GenBank/DDBJ databases">
        <authorList>
            <person name="Kim M.K.M."/>
        </authorList>
    </citation>
    <scope>NUCLEOTIDE SEQUENCE [LARGE SCALE GENOMIC DNA]</scope>
    <source>
        <strain evidence="2 3">18JY21-1</strain>
    </source>
</reference>
<feature type="transmembrane region" description="Helical" evidence="1">
    <location>
        <begin position="137"/>
        <end position="157"/>
    </location>
</feature>
<feature type="transmembrane region" description="Helical" evidence="1">
    <location>
        <begin position="193"/>
        <end position="212"/>
    </location>
</feature>
<dbReference type="EMBL" id="SKFG01000081">
    <property type="protein sequence ID" value="TCZ67590.1"/>
    <property type="molecule type" value="Genomic_DNA"/>
</dbReference>
<dbReference type="SMART" id="SM01251">
    <property type="entry name" value="KbaA"/>
    <property type="match status" value="1"/>
</dbReference>
<dbReference type="AlphaFoldDB" id="A0A4R4DVM5"/>
<feature type="transmembrane region" description="Helical" evidence="1">
    <location>
        <begin position="106"/>
        <end position="125"/>
    </location>
</feature>
<feature type="transmembrane region" description="Helical" evidence="1">
    <location>
        <begin position="66"/>
        <end position="94"/>
    </location>
</feature>
<dbReference type="InterPro" id="IPR024164">
    <property type="entry name" value="KinB-signalling_activ"/>
</dbReference>
<organism evidence="2 3">
    <name type="scientific">Paenibacillus albiflavus</name>
    <dbReference type="NCBI Taxonomy" id="2545760"/>
    <lineage>
        <taxon>Bacteria</taxon>
        <taxon>Bacillati</taxon>
        <taxon>Bacillota</taxon>
        <taxon>Bacilli</taxon>
        <taxon>Bacillales</taxon>
        <taxon>Paenibacillaceae</taxon>
        <taxon>Paenibacillus</taxon>
    </lineage>
</organism>
<feature type="transmembrane region" description="Helical" evidence="1">
    <location>
        <begin position="29"/>
        <end position="54"/>
    </location>
</feature>
<keyword evidence="1" id="KW-0472">Membrane</keyword>
<keyword evidence="3" id="KW-1185">Reference proteome</keyword>
<protein>
    <submittedName>
        <fullName evidence="2">KinB signaling pathway activation protein</fullName>
    </submittedName>
</protein>
<accession>A0A4R4DVM5</accession>
<feature type="transmembrane region" description="Helical" evidence="1">
    <location>
        <begin position="166"/>
        <end position="187"/>
    </location>
</feature>
<keyword evidence="1" id="KW-0812">Transmembrane</keyword>
<dbReference type="OrthoDB" id="2374256at2"/>
<dbReference type="GO" id="GO:0045881">
    <property type="term" value="P:positive regulation of sporulation resulting in formation of a cellular spore"/>
    <property type="evidence" value="ECO:0007669"/>
    <property type="project" value="InterPro"/>
</dbReference>
<dbReference type="PIRSF" id="PIRSF029886">
    <property type="entry name" value="KBAA"/>
    <property type="match status" value="1"/>
</dbReference>
<evidence type="ECO:0000313" key="3">
    <source>
        <dbReference type="Proteomes" id="UP000295418"/>
    </source>
</evidence>